<evidence type="ECO:0008006" key="4">
    <source>
        <dbReference type="Google" id="ProtNLM"/>
    </source>
</evidence>
<sequence>MTGFLRQNRFFTPPADYQIWLIGLFGLAGMVATFISVNRYASNIGEGSTFAKVLEGIMPYAYAPFFLLLKPLYVPASGQLLKKPTVKVLLFGFVLLLIGVAGNSRGLFMTGITAVGIAYLLGLLLGKFDYKIINSKNLIIAVLGLWIITGPLSNLGTAMVIVRGQRAHLSSSELMQRTLQTFQDTKAIQRYRATLNVVEKYDWDETYFDNIFLSRFCNLKYNDASLELAYKLGKIDKGMVQYSIDKFLSTLPTPFLSFLHIKVDKQTLNTFSYGDFLYHRSGGQFALGGFRTGHFAGTGMATFGWWYLLALGLGVLPFFFLVDLFVHTYTANGVTYTYLSLAGLIEITFFFTLFSVSNFSESVMNVFAFFIRGWIQMLLLYWVLLFATSKMSFFKRFL</sequence>
<feature type="transmembrane region" description="Helical" evidence="1">
    <location>
        <begin position="20"/>
        <end position="37"/>
    </location>
</feature>
<feature type="transmembrane region" description="Helical" evidence="1">
    <location>
        <begin position="305"/>
        <end position="326"/>
    </location>
</feature>
<feature type="transmembrane region" description="Helical" evidence="1">
    <location>
        <begin position="107"/>
        <end position="126"/>
    </location>
</feature>
<dbReference type="Proteomes" id="UP001596106">
    <property type="component" value="Unassembled WGS sequence"/>
</dbReference>
<feature type="transmembrane region" description="Helical" evidence="1">
    <location>
        <begin position="138"/>
        <end position="162"/>
    </location>
</feature>
<keyword evidence="1" id="KW-1133">Transmembrane helix</keyword>
<keyword evidence="1" id="KW-0812">Transmembrane</keyword>
<gene>
    <name evidence="2" type="ORF">ACFPMF_24670</name>
</gene>
<feature type="transmembrane region" description="Helical" evidence="1">
    <location>
        <begin position="57"/>
        <end position="73"/>
    </location>
</feature>
<proteinExistence type="predicted"/>
<accession>A0ABW0IJX8</accession>
<name>A0ABW0IJX8_9BACT</name>
<reference evidence="3" key="1">
    <citation type="journal article" date="2019" name="Int. J. Syst. Evol. Microbiol.">
        <title>The Global Catalogue of Microorganisms (GCM) 10K type strain sequencing project: providing services to taxonomists for standard genome sequencing and annotation.</title>
        <authorList>
            <consortium name="The Broad Institute Genomics Platform"/>
            <consortium name="The Broad Institute Genome Sequencing Center for Infectious Disease"/>
            <person name="Wu L."/>
            <person name="Ma J."/>
        </authorList>
    </citation>
    <scope>NUCLEOTIDE SEQUENCE [LARGE SCALE GENOMIC DNA]</scope>
    <source>
        <strain evidence="3">CCUG 55250</strain>
    </source>
</reference>
<keyword evidence="1" id="KW-0472">Membrane</keyword>
<feature type="transmembrane region" description="Helical" evidence="1">
    <location>
        <begin position="366"/>
        <end position="387"/>
    </location>
</feature>
<evidence type="ECO:0000313" key="3">
    <source>
        <dbReference type="Proteomes" id="UP001596106"/>
    </source>
</evidence>
<dbReference type="EMBL" id="JBHSMA010000013">
    <property type="protein sequence ID" value="MFC5412542.1"/>
    <property type="molecule type" value="Genomic_DNA"/>
</dbReference>
<evidence type="ECO:0000256" key="1">
    <source>
        <dbReference type="SAM" id="Phobius"/>
    </source>
</evidence>
<evidence type="ECO:0000313" key="2">
    <source>
        <dbReference type="EMBL" id="MFC5412542.1"/>
    </source>
</evidence>
<feature type="transmembrane region" description="Helical" evidence="1">
    <location>
        <begin position="338"/>
        <end position="360"/>
    </location>
</feature>
<protein>
    <recommendedName>
        <fullName evidence="4">Oligosaccharide repeat unit polymerase</fullName>
    </recommendedName>
</protein>
<feature type="transmembrane region" description="Helical" evidence="1">
    <location>
        <begin position="85"/>
        <end position="101"/>
    </location>
</feature>
<comment type="caution">
    <text evidence="2">The sequence shown here is derived from an EMBL/GenBank/DDBJ whole genome shotgun (WGS) entry which is preliminary data.</text>
</comment>
<organism evidence="2 3">
    <name type="scientific">Larkinella bovis</name>
    <dbReference type="NCBI Taxonomy" id="683041"/>
    <lineage>
        <taxon>Bacteria</taxon>
        <taxon>Pseudomonadati</taxon>
        <taxon>Bacteroidota</taxon>
        <taxon>Cytophagia</taxon>
        <taxon>Cytophagales</taxon>
        <taxon>Spirosomataceae</taxon>
        <taxon>Larkinella</taxon>
    </lineage>
</organism>
<keyword evidence="3" id="KW-1185">Reference proteome</keyword>
<dbReference type="RefSeq" id="WP_379850155.1">
    <property type="nucleotide sequence ID" value="NZ_JBHSMA010000013.1"/>
</dbReference>